<comment type="similarity">
    <text evidence="1 7">Belongs to the peptidase C14A family.</text>
</comment>
<keyword evidence="4" id="KW-0378">Hydrolase</keyword>
<keyword evidence="6" id="KW-0865">Zymogen</keyword>
<protein>
    <submittedName>
        <fullName evidence="11">Ancaspase-7</fullName>
    </submittedName>
</protein>
<reference evidence="11" key="1">
    <citation type="journal article" date="2004" name="J. Biol. Chem.">
        <title>Analysis of the Plasmodium and Anopheles transcriptional repertoire during ookinete development and midgut invasion.</title>
        <authorList>
            <person name="Abraham E.G."/>
            <person name="Islam S."/>
            <person name="Srinivasan P."/>
            <person name="Ghosh A.K."/>
            <person name="Valenzuela J.G."/>
            <person name="Ribeiro J.M."/>
            <person name="Kafatos F.C."/>
            <person name="Dimopoulos G."/>
            <person name="Jacobs-Lorena M."/>
        </authorList>
    </citation>
    <scope>NUCLEOTIDE SEQUENCE</scope>
</reference>
<dbReference type="InterPro" id="IPR002138">
    <property type="entry name" value="Pept_C14_p10"/>
</dbReference>
<dbReference type="SUPFAM" id="SSF52129">
    <property type="entry name" value="Caspase-like"/>
    <property type="match status" value="1"/>
</dbReference>
<dbReference type="AlphaFoldDB" id="Q86FL0"/>
<dbReference type="CDD" id="cd00032">
    <property type="entry name" value="CASc"/>
    <property type="match status" value="1"/>
</dbReference>
<organism evidence="11">
    <name type="scientific">Anopheles stephensi</name>
    <name type="common">Indo-Pakistan malaria mosquito</name>
    <dbReference type="NCBI Taxonomy" id="30069"/>
    <lineage>
        <taxon>Eukaryota</taxon>
        <taxon>Metazoa</taxon>
        <taxon>Ecdysozoa</taxon>
        <taxon>Arthropoda</taxon>
        <taxon>Hexapoda</taxon>
        <taxon>Insecta</taxon>
        <taxon>Pterygota</taxon>
        <taxon>Neoptera</taxon>
        <taxon>Endopterygota</taxon>
        <taxon>Diptera</taxon>
        <taxon>Nematocera</taxon>
        <taxon>Culicoidea</taxon>
        <taxon>Culicidae</taxon>
        <taxon>Anophelinae</taxon>
        <taxon>Anopheles</taxon>
    </lineage>
</organism>
<dbReference type="PROSITE" id="PS50207">
    <property type="entry name" value="CASPASE_P10"/>
    <property type="match status" value="1"/>
</dbReference>
<evidence type="ECO:0000256" key="3">
    <source>
        <dbReference type="ARBA" id="ARBA00022703"/>
    </source>
</evidence>
<dbReference type="Gene3D" id="3.40.50.1460">
    <property type="match status" value="1"/>
</dbReference>
<evidence type="ECO:0000256" key="1">
    <source>
        <dbReference type="ARBA" id="ARBA00010134"/>
    </source>
</evidence>
<dbReference type="EMBL" id="AY247952">
    <property type="protein sequence ID" value="AAO92598.1"/>
    <property type="molecule type" value="mRNA"/>
</dbReference>
<feature type="region of interest" description="Disordered" evidence="8">
    <location>
        <begin position="1"/>
        <end position="29"/>
    </location>
</feature>
<dbReference type="GO" id="GO:0006508">
    <property type="term" value="P:proteolysis"/>
    <property type="evidence" value="ECO:0007669"/>
    <property type="project" value="UniProtKB-KW"/>
</dbReference>
<dbReference type="PROSITE" id="PS50208">
    <property type="entry name" value="CASPASE_P20"/>
    <property type="match status" value="1"/>
</dbReference>
<dbReference type="InterPro" id="IPR015917">
    <property type="entry name" value="Pept_C14A"/>
</dbReference>
<dbReference type="MEROPS" id="C14.015"/>
<dbReference type="GO" id="GO:0043525">
    <property type="term" value="P:positive regulation of neuron apoptotic process"/>
    <property type="evidence" value="ECO:0007669"/>
    <property type="project" value="TreeGrafter"/>
</dbReference>
<evidence type="ECO:0000256" key="8">
    <source>
        <dbReference type="SAM" id="MobiDB-lite"/>
    </source>
</evidence>
<dbReference type="PANTHER" id="PTHR10454">
    <property type="entry name" value="CASPASE"/>
    <property type="match status" value="1"/>
</dbReference>
<dbReference type="InterPro" id="IPR033139">
    <property type="entry name" value="Caspase_cys_AS"/>
</dbReference>
<dbReference type="InterPro" id="IPR002398">
    <property type="entry name" value="Pept_C14"/>
</dbReference>
<proteinExistence type="evidence at transcript level"/>
<keyword evidence="5" id="KW-0788">Thiol protease</keyword>
<name>Q86FL0_ANOST</name>
<dbReference type="GO" id="GO:0045751">
    <property type="term" value="P:negative regulation of Toll signaling pathway"/>
    <property type="evidence" value="ECO:0007669"/>
    <property type="project" value="UniProtKB-ARBA"/>
</dbReference>
<evidence type="ECO:0000259" key="10">
    <source>
        <dbReference type="PROSITE" id="PS50208"/>
    </source>
</evidence>
<dbReference type="PANTHER" id="PTHR10454:SF232">
    <property type="entry name" value="AT03047P-RELATED"/>
    <property type="match status" value="1"/>
</dbReference>
<evidence type="ECO:0000313" key="11">
    <source>
        <dbReference type="EMBL" id="AAO92598.1"/>
    </source>
</evidence>
<evidence type="ECO:0000256" key="5">
    <source>
        <dbReference type="ARBA" id="ARBA00022807"/>
    </source>
</evidence>
<dbReference type="GO" id="GO:0004197">
    <property type="term" value="F:cysteine-type endopeptidase activity"/>
    <property type="evidence" value="ECO:0007669"/>
    <property type="project" value="InterPro"/>
</dbReference>
<feature type="domain" description="Caspase family p10" evidence="9">
    <location>
        <begin position="197"/>
        <end position="288"/>
    </location>
</feature>
<evidence type="ECO:0000256" key="2">
    <source>
        <dbReference type="ARBA" id="ARBA00022670"/>
    </source>
</evidence>
<dbReference type="InterPro" id="IPR016129">
    <property type="entry name" value="Caspase_his_AS"/>
</dbReference>
<dbReference type="Pfam" id="PF00656">
    <property type="entry name" value="Peptidase_C14"/>
    <property type="match status" value="1"/>
</dbReference>
<dbReference type="GO" id="GO:0016322">
    <property type="term" value="P:neuron remodeling"/>
    <property type="evidence" value="ECO:0007669"/>
    <property type="project" value="UniProtKB-ARBA"/>
</dbReference>
<accession>Q86FL0</accession>
<evidence type="ECO:0000256" key="4">
    <source>
        <dbReference type="ARBA" id="ARBA00022801"/>
    </source>
</evidence>
<dbReference type="VEuPathDB" id="VectorBase:ASTE007382"/>
<dbReference type="PRINTS" id="PR00376">
    <property type="entry name" value="IL1BCENZYME"/>
</dbReference>
<sequence>MEAADENDSKPYDTRHESKPRSNTHQRSIVTAPAVSAAIMEENYDTTHPKLGIAIIINQVNFSGMAKREGSDRDRDSIGAVLESIGFDVRVFNNLDKKDLLDELDKVAHEDHLQSDCLVVVIMTHGDKDVLYASDKCYPIGCLWEPFLGDECSSLRGKPKLFFVQACRGNAFDKGVKLDKAVTDTVDSSSKRLLFLIPTMADLLVMYSTYDGHYSWSHPINGSWFIQSLSTELEQHAHTKEILQLLTAVSRRVAYQYQSNVPDNLAMDAMKQMPCVVSMLTKAFYIKPK</sequence>
<dbReference type="FunFam" id="3.40.50.1460:FF:000001">
    <property type="entry name" value="Caspase-3 preproprotein"/>
    <property type="match status" value="1"/>
</dbReference>
<evidence type="ECO:0000259" key="9">
    <source>
        <dbReference type="PROSITE" id="PS50207"/>
    </source>
</evidence>
<feature type="compositionally biased region" description="Basic and acidic residues" evidence="8">
    <location>
        <begin position="7"/>
        <end position="20"/>
    </location>
</feature>
<dbReference type="SMART" id="SM00115">
    <property type="entry name" value="CASc"/>
    <property type="match status" value="1"/>
</dbReference>
<feature type="domain" description="Caspase family p20" evidence="10">
    <location>
        <begin position="50"/>
        <end position="171"/>
    </location>
</feature>
<dbReference type="PROSITE" id="PS01122">
    <property type="entry name" value="CASPASE_CYS"/>
    <property type="match status" value="1"/>
</dbReference>
<dbReference type="GO" id="GO:1990525">
    <property type="term" value="F:BIR domain binding"/>
    <property type="evidence" value="ECO:0007669"/>
    <property type="project" value="UniProtKB-ARBA"/>
</dbReference>
<dbReference type="InterPro" id="IPR011600">
    <property type="entry name" value="Pept_C14_caspase"/>
</dbReference>
<keyword evidence="2" id="KW-0645">Protease</keyword>
<dbReference type="InterPro" id="IPR029030">
    <property type="entry name" value="Caspase-like_dom_sf"/>
</dbReference>
<dbReference type="GO" id="GO:0045476">
    <property type="term" value="P:nurse cell apoptotic process"/>
    <property type="evidence" value="ECO:0007669"/>
    <property type="project" value="UniProtKB-ARBA"/>
</dbReference>
<keyword evidence="3" id="KW-0053">Apoptosis</keyword>
<evidence type="ECO:0000256" key="7">
    <source>
        <dbReference type="RuleBase" id="RU003971"/>
    </source>
</evidence>
<dbReference type="PROSITE" id="PS01121">
    <property type="entry name" value="CASPASE_HIS"/>
    <property type="match status" value="1"/>
</dbReference>
<dbReference type="VEuPathDB" id="VectorBase:ASTEI20_034360"/>
<evidence type="ECO:0000256" key="6">
    <source>
        <dbReference type="ARBA" id="ARBA00023145"/>
    </source>
</evidence>
<dbReference type="GO" id="GO:0005737">
    <property type="term" value="C:cytoplasm"/>
    <property type="evidence" value="ECO:0007669"/>
    <property type="project" value="TreeGrafter"/>
</dbReference>
<dbReference type="InterPro" id="IPR001309">
    <property type="entry name" value="Pept_C14_p20"/>
</dbReference>
<dbReference type="VEuPathDB" id="VectorBase:ASTEI051271"/>